<dbReference type="AlphaFoldDB" id="A0A4U0WYQ3"/>
<evidence type="ECO:0000313" key="3">
    <source>
        <dbReference type="Proteomes" id="UP000309340"/>
    </source>
</evidence>
<accession>A0A4U0WYQ3</accession>
<feature type="region of interest" description="Disordered" evidence="1">
    <location>
        <begin position="1"/>
        <end position="65"/>
    </location>
</feature>
<dbReference type="EMBL" id="NAJQ01000602">
    <property type="protein sequence ID" value="TKA67005.1"/>
    <property type="molecule type" value="Genomic_DNA"/>
</dbReference>
<evidence type="ECO:0000313" key="2">
    <source>
        <dbReference type="EMBL" id="TKA67005.1"/>
    </source>
</evidence>
<dbReference type="Proteomes" id="UP000309340">
    <property type="component" value="Unassembled WGS sequence"/>
</dbReference>
<feature type="region of interest" description="Disordered" evidence="1">
    <location>
        <begin position="258"/>
        <end position="277"/>
    </location>
</feature>
<feature type="compositionally biased region" description="Acidic residues" evidence="1">
    <location>
        <begin position="11"/>
        <end position="21"/>
    </location>
</feature>
<dbReference type="STRING" id="329884.A0A4U0WYQ3"/>
<proteinExistence type="predicted"/>
<organism evidence="2 3">
    <name type="scientific">Friedmanniomyces simplex</name>
    <dbReference type="NCBI Taxonomy" id="329884"/>
    <lineage>
        <taxon>Eukaryota</taxon>
        <taxon>Fungi</taxon>
        <taxon>Dikarya</taxon>
        <taxon>Ascomycota</taxon>
        <taxon>Pezizomycotina</taxon>
        <taxon>Dothideomycetes</taxon>
        <taxon>Dothideomycetidae</taxon>
        <taxon>Mycosphaerellales</taxon>
        <taxon>Teratosphaeriaceae</taxon>
        <taxon>Friedmanniomyces</taxon>
    </lineage>
</organism>
<keyword evidence="3" id="KW-1185">Reference proteome</keyword>
<comment type="caution">
    <text evidence="2">The sequence shown here is derived from an EMBL/GenBank/DDBJ whole genome shotgun (WGS) entry which is preliminary data.</text>
</comment>
<feature type="region of interest" description="Disordered" evidence="1">
    <location>
        <begin position="443"/>
        <end position="496"/>
    </location>
</feature>
<dbReference type="OrthoDB" id="265717at2759"/>
<name>A0A4U0WYQ3_9PEZI</name>
<sequence>MFQQHQSPPLFDEDEDLETFDDLFNLFEDDAAHAQYQSDPPPASHEHGEDEEPVHAAPLPLYTTSMDPGYEEAIDPAPASHESVEVYGLPATAPQPYYTIAVEPRNDQAIDTPPVFHEYDAGRSFSSTAPQAYSPEPLHQRVPREFTAILESLDYSIGGGPQYPPPHSYDMTSVAPGYDQVFKTAPTSQGLDIRCEWLQPVPESPYGLPGARRSVHANLSIDPLLLAHEQHNENVPPQWAARPIIKDEEAEQPPIYFPDDRPDAGSAENTIDKVYPTLPPLDYDNDEEEDDFLQHLSNESYWAERFIEAANNVYVRPDESAEPQDAEKVADRQRKHDNAVKQQEIYNYKPHEASSKDFYTNDWVNTRMRLLFRAVLTYHQGGRSTYPIGGNNNGYGEDRKMKFTARLGVIIDAMQADKRVVMDVIEGRGVAALAMNPKRFADRKNSNNKCNENKKRKLDLVGDVPPVDGIGDGDAGSVRASSATPSVSRRRRRRGV</sequence>
<reference evidence="2 3" key="1">
    <citation type="submission" date="2017-03" db="EMBL/GenBank/DDBJ databases">
        <title>Genomes of endolithic fungi from Antarctica.</title>
        <authorList>
            <person name="Coleine C."/>
            <person name="Masonjones S."/>
            <person name="Stajich J.E."/>
        </authorList>
    </citation>
    <scope>NUCLEOTIDE SEQUENCE [LARGE SCALE GENOMIC DNA]</scope>
    <source>
        <strain evidence="2 3">CCFEE 5184</strain>
    </source>
</reference>
<gene>
    <name evidence="2" type="ORF">B0A55_08190</name>
</gene>
<feature type="compositionally biased region" description="Low complexity" evidence="1">
    <location>
        <begin position="461"/>
        <end position="487"/>
    </location>
</feature>
<protein>
    <submittedName>
        <fullName evidence="2">Uncharacterized protein</fullName>
    </submittedName>
</protein>
<evidence type="ECO:0000256" key="1">
    <source>
        <dbReference type="SAM" id="MobiDB-lite"/>
    </source>
</evidence>